<dbReference type="Gene3D" id="3.30.420.40">
    <property type="match status" value="2"/>
</dbReference>
<reference evidence="1 2" key="1">
    <citation type="submission" date="2020-06" db="EMBL/GenBank/DDBJ databases">
        <authorList>
            <person name="Li R."/>
            <person name="Bekaert M."/>
        </authorList>
    </citation>
    <scope>NUCLEOTIDE SEQUENCE [LARGE SCALE GENOMIC DNA]</scope>
    <source>
        <strain evidence="2">wild</strain>
    </source>
</reference>
<evidence type="ECO:0000313" key="1">
    <source>
        <dbReference type="EMBL" id="CAC5396425.1"/>
    </source>
</evidence>
<protein>
    <submittedName>
        <fullName evidence="1">Uncharacterized protein</fullName>
    </submittedName>
</protein>
<dbReference type="Proteomes" id="UP000507470">
    <property type="component" value="Unassembled WGS sequence"/>
</dbReference>
<dbReference type="SUPFAM" id="SSF53067">
    <property type="entry name" value="Actin-like ATPase domain"/>
    <property type="match status" value="1"/>
</dbReference>
<dbReference type="InterPro" id="IPR029047">
    <property type="entry name" value="HSP70_peptide-bd_sf"/>
</dbReference>
<name>A0A6J8CK56_MYTCO</name>
<sequence length="228" mass="25453">MRINPEIVKDIFNSTIQSIVTLMKEIFDREQAFEVSQILLVGGFSECALVQDAIKRAFPGKRIINPEEAGLCVLKGACLFGHKPDYIISRVMQYTYGTGTSLSFDANIHDKEHLVIEEDGEFCDGLFEVIVRKNDTVDIATAIEHNFTVDCNDQEPWELSLYASTKEKPMYVDEKGCTLLGSMKISFSKASDIERELRVAFLFGNTELGVTATDILTGETVSSTFNLN</sequence>
<gene>
    <name evidence="1" type="ORF">MCOR_30982</name>
</gene>
<evidence type="ECO:0000313" key="2">
    <source>
        <dbReference type="Proteomes" id="UP000507470"/>
    </source>
</evidence>
<keyword evidence="2" id="KW-1185">Reference proteome</keyword>
<dbReference type="EMBL" id="CACVKT020005612">
    <property type="protein sequence ID" value="CAC5396425.1"/>
    <property type="molecule type" value="Genomic_DNA"/>
</dbReference>
<dbReference type="Gene3D" id="2.60.34.10">
    <property type="entry name" value="Substrate Binding Domain Of DNAk, Chain A, domain 1"/>
    <property type="match status" value="1"/>
</dbReference>
<accession>A0A6J8CK56</accession>
<dbReference type="InterPro" id="IPR043129">
    <property type="entry name" value="ATPase_NBD"/>
</dbReference>
<proteinExistence type="predicted"/>
<dbReference type="OrthoDB" id="6144806at2759"/>
<dbReference type="PANTHER" id="PTHR14187">
    <property type="entry name" value="ALPHA KINASE/ELONGATION FACTOR 2 KINASE"/>
    <property type="match status" value="1"/>
</dbReference>
<dbReference type="PANTHER" id="PTHR14187:SF5">
    <property type="entry name" value="HEAT SHOCK 70 KDA PROTEIN 12A"/>
    <property type="match status" value="1"/>
</dbReference>
<dbReference type="AlphaFoldDB" id="A0A6J8CK56"/>
<organism evidence="1 2">
    <name type="scientific">Mytilus coruscus</name>
    <name type="common">Sea mussel</name>
    <dbReference type="NCBI Taxonomy" id="42192"/>
    <lineage>
        <taxon>Eukaryota</taxon>
        <taxon>Metazoa</taxon>
        <taxon>Spiralia</taxon>
        <taxon>Lophotrochozoa</taxon>
        <taxon>Mollusca</taxon>
        <taxon>Bivalvia</taxon>
        <taxon>Autobranchia</taxon>
        <taxon>Pteriomorphia</taxon>
        <taxon>Mytilida</taxon>
        <taxon>Mytiloidea</taxon>
        <taxon>Mytilidae</taxon>
        <taxon>Mytilinae</taxon>
        <taxon>Mytilus</taxon>
    </lineage>
</organism>